<evidence type="ECO:0000313" key="2">
    <source>
        <dbReference type="Proteomes" id="UP000183461"/>
    </source>
</evidence>
<name>A0A1K1P148_RUMFL</name>
<proteinExistence type="predicted"/>
<dbReference type="AlphaFoldDB" id="A0A1K1P148"/>
<organism evidence="1 2">
    <name type="scientific">Ruminococcus flavefaciens</name>
    <dbReference type="NCBI Taxonomy" id="1265"/>
    <lineage>
        <taxon>Bacteria</taxon>
        <taxon>Bacillati</taxon>
        <taxon>Bacillota</taxon>
        <taxon>Clostridia</taxon>
        <taxon>Eubacteriales</taxon>
        <taxon>Oscillospiraceae</taxon>
        <taxon>Ruminococcus</taxon>
    </lineage>
</organism>
<sequence>MTQLIKNYTNSRDLVKQRITELSELRRALLKRGDNAKVSELDLDRRIQVLYEEHGEMQAIISHLTSYNRRRESFGKM</sequence>
<protein>
    <submittedName>
        <fullName evidence="1">Uncharacterized protein</fullName>
    </submittedName>
</protein>
<dbReference type="EMBL" id="FPIP01000006">
    <property type="protein sequence ID" value="SFW41311.1"/>
    <property type="molecule type" value="Genomic_DNA"/>
</dbReference>
<accession>A0A1K1P148</accession>
<evidence type="ECO:0000313" key="1">
    <source>
        <dbReference type="EMBL" id="SFW41311.1"/>
    </source>
</evidence>
<gene>
    <name evidence="1" type="ORF">SAMN02910280_2426</name>
</gene>
<dbReference type="Proteomes" id="UP000183461">
    <property type="component" value="Unassembled WGS sequence"/>
</dbReference>
<reference evidence="1 2" key="1">
    <citation type="submission" date="2016-11" db="EMBL/GenBank/DDBJ databases">
        <authorList>
            <person name="Jaros S."/>
            <person name="Januszkiewicz K."/>
            <person name="Wedrychowicz H."/>
        </authorList>
    </citation>
    <scope>NUCLEOTIDE SEQUENCE [LARGE SCALE GENOMIC DNA]</scope>
    <source>
        <strain evidence="1 2">YL228</strain>
    </source>
</reference>
<dbReference type="RefSeq" id="WP_072300664.1">
    <property type="nucleotide sequence ID" value="NZ_CAMIZA010000039.1"/>
</dbReference>